<name>A7E8E2_SCLS1</name>
<dbReference type="AlphaFoldDB" id="A7E8E2"/>
<dbReference type="HOGENOM" id="CLU_2868954_0_0_1"/>
<dbReference type="InParanoid" id="A7E8E2"/>
<dbReference type="EMBL" id="CH476622">
    <property type="protein sequence ID" value="EDN96644.1"/>
    <property type="molecule type" value="Genomic_DNA"/>
</dbReference>
<reference evidence="2" key="1">
    <citation type="journal article" date="2011" name="PLoS Genet.">
        <title>Genomic analysis of the necrotrophic fungal pathogens Sclerotinia sclerotiorum and Botrytis cinerea.</title>
        <authorList>
            <person name="Amselem J."/>
            <person name="Cuomo C.A."/>
            <person name="van Kan J.A."/>
            <person name="Viaud M."/>
            <person name="Benito E.P."/>
            <person name="Couloux A."/>
            <person name="Coutinho P.M."/>
            <person name="de Vries R.P."/>
            <person name="Dyer P.S."/>
            <person name="Fillinger S."/>
            <person name="Fournier E."/>
            <person name="Gout L."/>
            <person name="Hahn M."/>
            <person name="Kohn L."/>
            <person name="Lapalu N."/>
            <person name="Plummer K.M."/>
            <person name="Pradier J.M."/>
            <person name="Quevillon E."/>
            <person name="Sharon A."/>
            <person name="Simon A."/>
            <person name="ten Have A."/>
            <person name="Tudzynski B."/>
            <person name="Tudzynski P."/>
            <person name="Wincker P."/>
            <person name="Andrew M."/>
            <person name="Anthouard V."/>
            <person name="Beever R.E."/>
            <person name="Beffa R."/>
            <person name="Benoit I."/>
            <person name="Bouzid O."/>
            <person name="Brault B."/>
            <person name="Chen Z."/>
            <person name="Choquer M."/>
            <person name="Collemare J."/>
            <person name="Cotton P."/>
            <person name="Danchin E.G."/>
            <person name="Da Silva C."/>
            <person name="Gautier A."/>
            <person name="Giraud C."/>
            <person name="Giraud T."/>
            <person name="Gonzalez C."/>
            <person name="Grossetete S."/>
            <person name="Guldener U."/>
            <person name="Henrissat B."/>
            <person name="Howlett B.J."/>
            <person name="Kodira C."/>
            <person name="Kretschmer M."/>
            <person name="Lappartient A."/>
            <person name="Leroch M."/>
            <person name="Levis C."/>
            <person name="Mauceli E."/>
            <person name="Neuveglise C."/>
            <person name="Oeser B."/>
            <person name="Pearson M."/>
            <person name="Poulain J."/>
            <person name="Poussereau N."/>
            <person name="Quesneville H."/>
            <person name="Rascle C."/>
            <person name="Schumacher J."/>
            <person name="Segurens B."/>
            <person name="Sexton A."/>
            <person name="Silva E."/>
            <person name="Sirven C."/>
            <person name="Soanes D.M."/>
            <person name="Talbot N.J."/>
            <person name="Templeton M."/>
            <person name="Yandava C."/>
            <person name="Yarden O."/>
            <person name="Zeng Q."/>
            <person name="Rollins J.A."/>
            <person name="Lebrun M.H."/>
            <person name="Dickman M."/>
        </authorList>
    </citation>
    <scope>NUCLEOTIDE SEQUENCE [LARGE SCALE GENOMIC DNA]</scope>
    <source>
        <strain evidence="2">ATCC 18683 / 1980 / Ss-1</strain>
    </source>
</reference>
<dbReference type="GeneID" id="5493289"/>
<keyword evidence="2" id="KW-1185">Reference proteome</keyword>
<sequence length="64" mass="7398">MSEGCFALLEVMVYPIPNRPIQSYNCRYCSSKMLGQEELEAPITEKTSYKVKAKKVYYIPTLRS</sequence>
<dbReference type="KEGG" id="ssl:SS1G_01570"/>
<accession>A7E8E2</accession>
<proteinExistence type="predicted"/>
<protein>
    <submittedName>
        <fullName evidence="1">Uncharacterized protein</fullName>
    </submittedName>
</protein>
<dbReference type="RefSeq" id="XP_001597376.1">
    <property type="nucleotide sequence ID" value="XM_001597326.1"/>
</dbReference>
<organism evidence="1 2">
    <name type="scientific">Sclerotinia sclerotiorum (strain ATCC 18683 / 1980 / Ss-1)</name>
    <name type="common">White mold</name>
    <name type="synonym">Whetzelinia sclerotiorum</name>
    <dbReference type="NCBI Taxonomy" id="665079"/>
    <lineage>
        <taxon>Eukaryota</taxon>
        <taxon>Fungi</taxon>
        <taxon>Dikarya</taxon>
        <taxon>Ascomycota</taxon>
        <taxon>Pezizomycotina</taxon>
        <taxon>Leotiomycetes</taxon>
        <taxon>Helotiales</taxon>
        <taxon>Sclerotiniaceae</taxon>
        <taxon>Sclerotinia</taxon>
    </lineage>
</organism>
<dbReference type="Proteomes" id="UP000001312">
    <property type="component" value="Unassembled WGS sequence"/>
</dbReference>
<gene>
    <name evidence="1" type="ORF">SS1G_01570</name>
</gene>
<evidence type="ECO:0000313" key="2">
    <source>
        <dbReference type="Proteomes" id="UP000001312"/>
    </source>
</evidence>
<evidence type="ECO:0000313" key="1">
    <source>
        <dbReference type="EMBL" id="EDN96644.1"/>
    </source>
</evidence>